<sequence length="506" mass="54814">MGHEQQQRSSRSGGAGHLLLFPFLAQGHLIPFLNLAKRFESLGQRGGSGQRRLDVTIVSTPRNVPSLRRALPAGSSIGFAELPFSPSDHGLPPDTENLEVVPLDAFPTFFYATELLRTSFDKLLAELAGREGRRNVCVLADMFLGWTAESARALGVQHRMFVTSGAYASAVTFSIWLRPPSFPRPAGPDDEQALLDFPDVRIRYAEFLNVVVKEDYATNPMLAHLCRMLTLHFRHSGGILVNTSEEIEPTGLRLIGKLSGLPTFAVGPIIGGRTAPDDTAPDQDTCIKFLDSKPQASVLYVSFGSQNSIPASQMMELARGLEASGRPFIWVMRPPVESDGAKEFRAEWLPDGFEERVSAAGQGVVVRGWAPQVRILAHASTGAFLSHCGWNSVLESLWHGVPVLAWPLIADQMFDSRVLLELGVGVEVASGRMIGGLGSKGWEFVRDVVETVLGDGDKARDMRLKATVMKKLVRAAVGAADGDGNGNIGKGSSVLAMERLLDSAFD</sequence>
<dbReference type="EMBL" id="CAJGYO010000001">
    <property type="protein sequence ID" value="CAD6202013.1"/>
    <property type="molecule type" value="Genomic_DNA"/>
</dbReference>
<evidence type="ECO:0000256" key="1">
    <source>
        <dbReference type="ARBA" id="ARBA00009995"/>
    </source>
</evidence>
<keyword evidence="2 4" id="KW-0328">Glycosyltransferase</keyword>
<dbReference type="PANTHER" id="PTHR48047">
    <property type="entry name" value="GLYCOSYLTRANSFERASE"/>
    <property type="match status" value="1"/>
</dbReference>
<comment type="similarity">
    <text evidence="1 4">Belongs to the UDP-glycosyltransferase family.</text>
</comment>
<dbReference type="GO" id="GO:0035251">
    <property type="term" value="F:UDP-glucosyltransferase activity"/>
    <property type="evidence" value="ECO:0007669"/>
    <property type="project" value="TreeGrafter"/>
</dbReference>
<keyword evidence="3 4" id="KW-0808">Transferase</keyword>
<dbReference type="AlphaFoldDB" id="A0A811M760"/>
<evidence type="ECO:0000256" key="4">
    <source>
        <dbReference type="RuleBase" id="RU003718"/>
    </source>
</evidence>
<protein>
    <recommendedName>
        <fullName evidence="5">Glycosyltransferase</fullName>
        <ecNumber evidence="5">2.4.1.-</ecNumber>
    </recommendedName>
</protein>
<dbReference type="FunFam" id="3.40.50.2000:FF:000103">
    <property type="entry name" value="Glycosyltransferase"/>
    <property type="match status" value="1"/>
</dbReference>
<dbReference type="InterPro" id="IPR035595">
    <property type="entry name" value="UDP_glycos_trans_CS"/>
</dbReference>
<evidence type="ECO:0000256" key="2">
    <source>
        <dbReference type="ARBA" id="ARBA00022676"/>
    </source>
</evidence>
<comment type="caution">
    <text evidence="6">The sequence shown here is derived from an EMBL/GenBank/DDBJ whole genome shotgun (WGS) entry which is preliminary data.</text>
</comment>
<dbReference type="Proteomes" id="UP000604825">
    <property type="component" value="Unassembled WGS sequence"/>
</dbReference>
<evidence type="ECO:0000313" key="6">
    <source>
        <dbReference type="EMBL" id="CAD6202013.1"/>
    </source>
</evidence>
<dbReference type="FunFam" id="3.40.50.2000:FF:000064">
    <property type="entry name" value="Glycosyltransferase"/>
    <property type="match status" value="1"/>
</dbReference>
<dbReference type="PANTHER" id="PTHR48047:SF61">
    <property type="entry name" value="OS04G0273600 PROTEIN"/>
    <property type="match status" value="1"/>
</dbReference>
<evidence type="ECO:0000256" key="3">
    <source>
        <dbReference type="ARBA" id="ARBA00022679"/>
    </source>
</evidence>
<keyword evidence="7" id="KW-1185">Reference proteome</keyword>
<dbReference type="Gene3D" id="3.40.50.2000">
    <property type="entry name" value="Glycogen Phosphorylase B"/>
    <property type="match status" value="2"/>
</dbReference>
<organism evidence="6 7">
    <name type="scientific">Miscanthus lutarioriparius</name>
    <dbReference type="NCBI Taxonomy" id="422564"/>
    <lineage>
        <taxon>Eukaryota</taxon>
        <taxon>Viridiplantae</taxon>
        <taxon>Streptophyta</taxon>
        <taxon>Embryophyta</taxon>
        <taxon>Tracheophyta</taxon>
        <taxon>Spermatophyta</taxon>
        <taxon>Magnoliopsida</taxon>
        <taxon>Liliopsida</taxon>
        <taxon>Poales</taxon>
        <taxon>Poaceae</taxon>
        <taxon>PACMAD clade</taxon>
        <taxon>Panicoideae</taxon>
        <taxon>Andropogonodae</taxon>
        <taxon>Andropogoneae</taxon>
        <taxon>Saccharinae</taxon>
        <taxon>Miscanthus</taxon>
    </lineage>
</organism>
<dbReference type="EC" id="2.4.1.-" evidence="5"/>
<dbReference type="CDD" id="cd03784">
    <property type="entry name" value="GT1_Gtf-like"/>
    <property type="match status" value="1"/>
</dbReference>
<gene>
    <name evidence="6" type="ORF">NCGR_LOCUS366</name>
</gene>
<dbReference type="OrthoDB" id="5835829at2759"/>
<evidence type="ECO:0000313" key="7">
    <source>
        <dbReference type="Proteomes" id="UP000604825"/>
    </source>
</evidence>
<dbReference type="PROSITE" id="PS00375">
    <property type="entry name" value="UDPGT"/>
    <property type="match status" value="1"/>
</dbReference>
<proteinExistence type="inferred from homology"/>
<dbReference type="SUPFAM" id="SSF53756">
    <property type="entry name" value="UDP-Glycosyltransferase/glycogen phosphorylase"/>
    <property type="match status" value="1"/>
</dbReference>
<name>A0A811M760_9POAL</name>
<dbReference type="Pfam" id="PF00201">
    <property type="entry name" value="UDPGT"/>
    <property type="match status" value="1"/>
</dbReference>
<evidence type="ECO:0000256" key="5">
    <source>
        <dbReference type="RuleBase" id="RU362057"/>
    </source>
</evidence>
<dbReference type="InterPro" id="IPR002213">
    <property type="entry name" value="UDP_glucos_trans"/>
</dbReference>
<reference evidence="6" key="1">
    <citation type="submission" date="2020-10" db="EMBL/GenBank/DDBJ databases">
        <authorList>
            <person name="Han B."/>
            <person name="Lu T."/>
            <person name="Zhao Q."/>
            <person name="Huang X."/>
            <person name="Zhao Y."/>
        </authorList>
    </citation>
    <scope>NUCLEOTIDE SEQUENCE</scope>
</reference>
<accession>A0A811M760</accession>